<name>A0A137PBN3_CONC2</name>
<dbReference type="Proteomes" id="UP000070444">
    <property type="component" value="Unassembled WGS sequence"/>
</dbReference>
<feature type="region of interest" description="Disordered" evidence="1">
    <location>
        <begin position="228"/>
        <end position="259"/>
    </location>
</feature>
<keyword evidence="4" id="KW-1185">Reference proteome</keyword>
<evidence type="ECO:0000256" key="1">
    <source>
        <dbReference type="SAM" id="MobiDB-lite"/>
    </source>
</evidence>
<dbReference type="OrthoDB" id="6129702at2759"/>
<dbReference type="SMART" id="SM00460">
    <property type="entry name" value="TGc"/>
    <property type="match status" value="1"/>
</dbReference>
<evidence type="ECO:0000259" key="2">
    <source>
        <dbReference type="SMART" id="SM00460"/>
    </source>
</evidence>
<feature type="compositionally biased region" description="Low complexity" evidence="1">
    <location>
        <begin position="368"/>
        <end position="383"/>
    </location>
</feature>
<reference evidence="3 4" key="1">
    <citation type="journal article" date="2015" name="Genome Biol. Evol.">
        <title>Phylogenomic analyses indicate that early fungi evolved digesting cell walls of algal ancestors of land plants.</title>
        <authorList>
            <person name="Chang Y."/>
            <person name="Wang S."/>
            <person name="Sekimoto S."/>
            <person name="Aerts A.L."/>
            <person name="Choi C."/>
            <person name="Clum A."/>
            <person name="LaButti K.M."/>
            <person name="Lindquist E.A."/>
            <person name="Yee Ngan C."/>
            <person name="Ohm R.A."/>
            <person name="Salamov A.A."/>
            <person name="Grigoriev I.V."/>
            <person name="Spatafora J.W."/>
            <person name="Berbee M.L."/>
        </authorList>
    </citation>
    <scope>NUCLEOTIDE SEQUENCE [LARGE SCALE GENOMIC DNA]</scope>
    <source>
        <strain evidence="3 4">NRRL 28638</strain>
    </source>
</reference>
<feature type="compositionally biased region" description="Low complexity" evidence="1">
    <location>
        <begin position="32"/>
        <end position="45"/>
    </location>
</feature>
<dbReference type="InterPro" id="IPR002931">
    <property type="entry name" value="Transglutaminase-like"/>
</dbReference>
<feature type="region of interest" description="Disordered" evidence="1">
    <location>
        <begin position="23"/>
        <end position="116"/>
    </location>
</feature>
<dbReference type="GO" id="GO:0140278">
    <property type="term" value="P:mitotic division septum assembly"/>
    <property type="evidence" value="ECO:0007669"/>
    <property type="project" value="TreeGrafter"/>
</dbReference>
<gene>
    <name evidence="3" type="ORF">CONCODRAFT_69070</name>
</gene>
<proteinExistence type="predicted"/>
<feature type="compositionally biased region" description="Polar residues" evidence="1">
    <location>
        <begin position="80"/>
        <end position="91"/>
    </location>
</feature>
<feature type="compositionally biased region" description="Polar residues" evidence="1">
    <location>
        <begin position="523"/>
        <end position="532"/>
    </location>
</feature>
<sequence>MASNQHDIISDLNLEEILLAMADSEPKYKNQSAPSASTSSIRSRPLPTPGQAKRYSEIPTTPNLQQFADTSRQNQRHSFHSSQVPSHSQMNYQQPVQQPPPPPPQHQQYPPHMSPYAYPPQSPYYYPAHDPYAQQAADYGYEAYYPMPGTEIAQYDPSYGYASPYAYDPYSTVYSNEDPSSYASSAADPQYDYYYEYPAGYEDYPPADPNYQDPYYYSGYYDPSYYQSPYNYQTPQELPSTRPLPRLPHKRTPSTVPEQLPEQYNAPVPDIAPSPVVVPQPKPPVAMTLPPVVAPSTVETNLSLGTPTIEKSHHLGLVPPKQPSPPTIVEDTLPDVMENLQLESQQQAQIQIPAAVTTPPVATPPPTTQKVAAKPPSSNSTQSVPPPSTQQPTREPTSKKISDGLQKLTGPLLKQASTKSPAPQQIKKPAERKKIQPQKPQNAVQLVALSRPITDPDADGFDFDESDFEQIDRYVKDSKIPVSGTSRDIVINHLTKPYRHDWQKIRAIFTWIIYTIRYDYTPNNGLNSPNQRKSNDTEGGDDDLQSEDSEAESDSQDMEDPTYSETAESVLSRGSARRFGFASLFHEMAKHVGIESILIKGYLKDPSKPRESTKLPEPNHAWIAVKIQGYYRIIDCGLGCSSHPLNPNGTSEPFYFLTNPQKIIFTHFPIEHRHQLIRPPVSFAVFNELPYATSHYFDYGIRFLNLKGGIFTVNDDQTAELDILVPHGAQTSAQLEIPDPNGRVIRKQKPLVQHKMEGNRRISKLLIRIKGKESMGVLKFFCNMSSLESTPSNSPLVLSMTVQHTGIKQPEDFIHIIPSTKEFYIVEPINLNLLYNISYRFHVQPSGDNKHFKLVLRSPNLKTHKFVYYPGDQGYVANVTVRERGQWAISYMKDMGNDGRPTKKDSWINVACYKCI</sequence>
<dbReference type="Gene3D" id="3.10.620.30">
    <property type="match status" value="1"/>
</dbReference>
<accession>A0A137PBN3</accession>
<feature type="domain" description="Transglutaminase-like" evidence="2">
    <location>
        <begin position="570"/>
        <end position="638"/>
    </location>
</feature>
<dbReference type="InterPro" id="IPR038765">
    <property type="entry name" value="Papain-like_cys_pep_sf"/>
</dbReference>
<feature type="compositionally biased region" description="Low complexity" evidence="1">
    <location>
        <begin position="106"/>
        <end position="116"/>
    </location>
</feature>
<dbReference type="GO" id="GO:0110085">
    <property type="term" value="C:mitotic actomyosin contractile ring"/>
    <property type="evidence" value="ECO:0007669"/>
    <property type="project" value="TreeGrafter"/>
</dbReference>
<feature type="compositionally biased region" description="Polar residues" evidence="1">
    <location>
        <begin position="58"/>
        <end position="73"/>
    </location>
</feature>
<feature type="region of interest" description="Disordered" evidence="1">
    <location>
        <begin position="311"/>
        <end position="331"/>
    </location>
</feature>
<dbReference type="Pfam" id="PF01841">
    <property type="entry name" value="Transglut_core"/>
    <property type="match status" value="1"/>
</dbReference>
<protein>
    <recommendedName>
        <fullName evidence="2">Transglutaminase-like domain-containing protein</fullName>
    </recommendedName>
</protein>
<evidence type="ECO:0000313" key="4">
    <source>
        <dbReference type="Proteomes" id="UP000070444"/>
    </source>
</evidence>
<dbReference type="STRING" id="796925.A0A137PBN3"/>
<dbReference type="InterPro" id="IPR052557">
    <property type="entry name" value="CAP/Cytokinesis_protein"/>
</dbReference>
<dbReference type="PANTHER" id="PTHR46333:SF2">
    <property type="entry name" value="CYTOKINESIS PROTEIN 3"/>
    <property type="match status" value="1"/>
</dbReference>
<feature type="compositionally biased region" description="Acidic residues" evidence="1">
    <location>
        <begin position="538"/>
        <end position="562"/>
    </location>
</feature>
<dbReference type="EMBL" id="KQ964454">
    <property type="protein sequence ID" value="KXN72372.1"/>
    <property type="molecule type" value="Genomic_DNA"/>
</dbReference>
<dbReference type="PANTHER" id="PTHR46333">
    <property type="entry name" value="CYTOKINESIS PROTEIN 3"/>
    <property type="match status" value="1"/>
</dbReference>
<organism evidence="3 4">
    <name type="scientific">Conidiobolus coronatus (strain ATCC 28846 / CBS 209.66 / NRRL 28638)</name>
    <name type="common">Delacroixia coronata</name>
    <dbReference type="NCBI Taxonomy" id="796925"/>
    <lineage>
        <taxon>Eukaryota</taxon>
        <taxon>Fungi</taxon>
        <taxon>Fungi incertae sedis</taxon>
        <taxon>Zoopagomycota</taxon>
        <taxon>Entomophthoromycotina</taxon>
        <taxon>Entomophthoromycetes</taxon>
        <taxon>Entomophthorales</taxon>
        <taxon>Ancylistaceae</taxon>
        <taxon>Conidiobolus</taxon>
    </lineage>
</organism>
<dbReference type="SUPFAM" id="SSF54001">
    <property type="entry name" value="Cysteine proteinases"/>
    <property type="match status" value="1"/>
</dbReference>
<dbReference type="AlphaFoldDB" id="A0A137PBN3"/>
<feature type="region of interest" description="Disordered" evidence="1">
    <location>
        <begin position="523"/>
        <end position="569"/>
    </location>
</feature>
<feature type="region of interest" description="Disordered" evidence="1">
    <location>
        <begin position="357"/>
        <end position="442"/>
    </location>
</feature>
<evidence type="ECO:0000313" key="3">
    <source>
        <dbReference type="EMBL" id="KXN72372.1"/>
    </source>
</evidence>